<dbReference type="GO" id="GO:0005765">
    <property type="term" value="C:lysosomal membrane"/>
    <property type="evidence" value="ECO:0007669"/>
    <property type="project" value="TreeGrafter"/>
</dbReference>
<name>A0A3S3RGD5_9ACAR</name>
<gene>
    <name evidence="9" type="ORF">B4U79_08292</name>
</gene>
<feature type="region of interest" description="Disordered" evidence="7">
    <location>
        <begin position="590"/>
        <end position="614"/>
    </location>
</feature>
<comment type="subcellular location">
    <subcellularLocation>
        <location evidence="1">Endomembrane system</location>
        <topology evidence="1">Multi-pass membrane protein</topology>
    </subcellularLocation>
</comment>
<dbReference type="EMBL" id="NCKU01011362">
    <property type="protein sequence ID" value="RWS00469.1"/>
    <property type="molecule type" value="Genomic_DNA"/>
</dbReference>
<evidence type="ECO:0000256" key="3">
    <source>
        <dbReference type="ARBA" id="ARBA00022692"/>
    </source>
</evidence>
<dbReference type="STRING" id="1965070.A0A3S3RGD5"/>
<dbReference type="GO" id="GO:0042500">
    <property type="term" value="F:aspartic endopeptidase activity, intramembrane cleaving"/>
    <property type="evidence" value="ECO:0007669"/>
    <property type="project" value="InterPro"/>
</dbReference>
<evidence type="ECO:0000256" key="2">
    <source>
        <dbReference type="ARBA" id="ARBA00006859"/>
    </source>
</evidence>
<organism evidence="9 10">
    <name type="scientific">Dinothrombium tinctorium</name>
    <dbReference type="NCBI Taxonomy" id="1965070"/>
    <lineage>
        <taxon>Eukaryota</taxon>
        <taxon>Metazoa</taxon>
        <taxon>Ecdysozoa</taxon>
        <taxon>Arthropoda</taxon>
        <taxon>Chelicerata</taxon>
        <taxon>Arachnida</taxon>
        <taxon>Acari</taxon>
        <taxon>Acariformes</taxon>
        <taxon>Trombidiformes</taxon>
        <taxon>Prostigmata</taxon>
        <taxon>Anystina</taxon>
        <taxon>Parasitengona</taxon>
        <taxon>Trombidioidea</taxon>
        <taxon>Trombidiidae</taxon>
        <taxon>Dinothrombium</taxon>
    </lineage>
</organism>
<feature type="non-terminal residue" evidence="9">
    <location>
        <position position="1"/>
    </location>
</feature>
<evidence type="ECO:0000256" key="4">
    <source>
        <dbReference type="ARBA" id="ARBA00022801"/>
    </source>
</evidence>
<feature type="transmembrane region" description="Helical" evidence="8">
    <location>
        <begin position="473"/>
        <end position="497"/>
    </location>
</feature>
<evidence type="ECO:0000256" key="8">
    <source>
        <dbReference type="SAM" id="Phobius"/>
    </source>
</evidence>
<keyword evidence="5 8" id="KW-1133">Transmembrane helix</keyword>
<dbReference type="GO" id="GO:0098553">
    <property type="term" value="C:lumenal side of endoplasmic reticulum membrane"/>
    <property type="evidence" value="ECO:0007669"/>
    <property type="project" value="TreeGrafter"/>
</dbReference>
<dbReference type="GO" id="GO:0098554">
    <property type="term" value="C:cytoplasmic side of endoplasmic reticulum membrane"/>
    <property type="evidence" value="ECO:0007669"/>
    <property type="project" value="TreeGrafter"/>
</dbReference>
<dbReference type="PANTHER" id="PTHR12174:SF103">
    <property type="entry name" value="INTRAMEMBRANE PROTEASE (IMPAS) FAMILY"/>
    <property type="match status" value="1"/>
</dbReference>
<feature type="transmembrane region" description="Helical" evidence="8">
    <location>
        <begin position="534"/>
        <end position="552"/>
    </location>
</feature>
<comment type="similarity">
    <text evidence="2">Belongs to the peptidase A22B family.</text>
</comment>
<feature type="transmembrane region" description="Helical" evidence="8">
    <location>
        <begin position="391"/>
        <end position="413"/>
    </location>
</feature>
<feature type="transmembrane region" description="Helical" evidence="8">
    <location>
        <begin position="504"/>
        <end position="528"/>
    </location>
</feature>
<dbReference type="OrthoDB" id="29661at2759"/>
<feature type="transmembrane region" description="Helical" evidence="8">
    <location>
        <begin position="294"/>
        <end position="317"/>
    </location>
</feature>
<feature type="non-terminal residue" evidence="9">
    <location>
        <position position="614"/>
    </location>
</feature>
<comment type="caution">
    <text evidence="9">The sequence shown here is derived from an EMBL/GenBank/DDBJ whole genome shotgun (WGS) entry which is preliminary data.</text>
</comment>
<sequence>ANNESSRIVDNHSETNRARLARNEPKSESKNVNGEIAVDKNTRMIAPAFGVLVVRNETVANNSFEERFCILHFSDGYLPKTMREAHFVRLLNKTSQTISEDFCTRSTGKQLTQPTVVLINYSSKCEVAQQVENVAKSYINSTGVLIVVQQSFNFKKVKIPFNLTGDLNFLIAFISTHSANKIYSTPGDKVILAFSDSSLLFFDYSLVIIWFMAVFTLCVGSYWSGVVRASLFRQKQRETQSIIKKSQRSQQASKQKEGEEEQYLNVSPVWVFVFVVFMAAMLLALYYFFDYLVYVIIVLFVLASVMSLCACIDIILQKFLPSTWLTSNAKLCFSNSKLPIYQLFVLPFALGLPLIWFFIRKEESSWILQDFLGIIFSINMLRTIRLPSFKICFILLSLLFFYDIFFVFITPLITSKGESVMVEVATGGGKYDSGGGDGGKVSEQLPMVLRVPHLNSLNESDPLLVCSRGGKSFSLLGFGDILVPGLLVSFCCAFDIIYGVSFHLYYVTTSICYGLGLIATFLGLYFMNGVPQPALLYLVPFTVIPIIVIGLLRKEMKKLWNGPGDGTIKDKSEKISQNAATNDENLLIDSSPQHSEELQSTSNQNSRSLPSPQT</sequence>
<dbReference type="SMART" id="SM00730">
    <property type="entry name" value="PSN"/>
    <property type="match status" value="1"/>
</dbReference>
<evidence type="ECO:0000256" key="1">
    <source>
        <dbReference type="ARBA" id="ARBA00004127"/>
    </source>
</evidence>
<feature type="transmembrane region" description="Helical" evidence="8">
    <location>
        <begin position="338"/>
        <end position="359"/>
    </location>
</feature>
<dbReference type="GO" id="GO:0033619">
    <property type="term" value="P:membrane protein proteolysis"/>
    <property type="evidence" value="ECO:0007669"/>
    <property type="project" value="TreeGrafter"/>
</dbReference>
<protein>
    <submittedName>
        <fullName evidence="9">Signal peptide peptidase-like 2B</fullName>
    </submittedName>
</protein>
<keyword evidence="6 8" id="KW-0472">Membrane</keyword>
<feature type="transmembrane region" description="Helical" evidence="8">
    <location>
        <begin position="204"/>
        <end position="227"/>
    </location>
</feature>
<feature type="transmembrane region" description="Helical" evidence="8">
    <location>
        <begin position="263"/>
        <end position="288"/>
    </location>
</feature>
<dbReference type="Pfam" id="PF04258">
    <property type="entry name" value="Peptidase_A22B"/>
    <property type="match status" value="1"/>
</dbReference>
<dbReference type="PANTHER" id="PTHR12174">
    <property type="entry name" value="SIGNAL PEPTIDE PEPTIDASE"/>
    <property type="match status" value="1"/>
</dbReference>
<keyword evidence="4" id="KW-0378">Hydrolase</keyword>
<evidence type="ECO:0000256" key="6">
    <source>
        <dbReference type="ARBA" id="ARBA00023136"/>
    </source>
</evidence>
<keyword evidence="3 8" id="KW-0812">Transmembrane</keyword>
<evidence type="ECO:0000313" key="9">
    <source>
        <dbReference type="EMBL" id="RWS00469.1"/>
    </source>
</evidence>
<evidence type="ECO:0000313" key="10">
    <source>
        <dbReference type="Proteomes" id="UP000285301"/>
    </source>
</evidence>
<dbReference type="InterPro" id="IPR006639">
    <property type="entry name" value="Preselin/SPP"/>
</dbReference>
<dbReference type="AlphaFoldDB" id="A0A3S3RGD5"/>
<proteinExistence type="inferred from homology"/>
<dbReference type="InterPro" id="IPR007369">
    <property type="entry name" value="Peptidase_A22B_SPP"/>
</dbReference>
<dbReference type="Proteomes" id="UP000285301">
    <property type="component" value="Unassembled WGS sequence"/>
</dbReference>
<evidence type="ECO:0000256" key="5">
    <source>
        <dbReference type="ARBA" id="ARBA00022989"/>
    </source>
</evidence>
<accession>A0A3S3RGD5</accession>
<keyword evidence="10" id="KW-1185">Reference proteome</keyword>
<dbReference type="GO" id="GO:0030660">
    <property type="term" value="C:Golgi-associated vesicle membrane"/>
    <property type="evidence" value="ECO:0007669"/>
    <property type="project" value="TreeGrafter"/>
</dbReference>
<evidence type="ECO:0000256" key="7">
    <source>
        <dbReference type="SAM" id="MobiDB-lite"/>
    </source>
</evidence>
<reference evidence="9 10" key="1">
    <citation type="journal article" date="2018" name="Gigascience">
        <title>Genomes of trombidid mites reveal novel predicted allergens and laterally-transferred genes associated with secondary metabolism.</title>
        <authorList>
            <person name="Dong X."/>
            <person name="Chaisiri K."/>
            <person name="Xia D."/>
            <person name="Armstrong S.D."/>
            <person name="Fang Y."/>
            <person name="Donnelly M.J."/>
            <person name="Kadowaki T."/>
            <person name="McGarry J.W."/>
            <person name="Darby A.C."/>
            <person name="Makepeace B.L."/>
        </authorList>
    </citation>
    <scope>NUCLEOTIDE SEQUENCE [LARGE SCALE GENOMIC DNA]</scope>
    <source>
        <strain evidence="9">UoL-WK</strain>
    </source>
</reference>